<feature type="region of interest" description="Disordered" evidence="1">
    <location>
        <begin position="278"/>
        <end position="330"/>
    </location>
</feature>
<dbReference type="EMBL" id="CP118376">
    <property type="protein sequence ID" value="WFD43259.1"/>
    <property type="molecule type" value="Genomic_DNA"/>
</dbReference>
<feature type="region of interest" description="Disordered" evidence="1">
    <location>
        <begin position="28"/>
        <end position="103"/>
    </location>
</feature>
<feature type="compositionally biased region" description="Basic and acidic residues" evidence="1">
    <location>
        <begin position="68"/>
        <end position="78"/>
    </location>
</feature>
<feature type="compositionally biased region" description="Acidic residues" evidence="1">
    <location>
        <begin position="221"/>
        <end position="230"/>
    </location>
</feature>
<reference evidence="2" key="1">
    <citation type="submission" date="2023-02" db="EMBL/GenBank/DDBJ databases">
        <title>Mating type loci evolution in Malassezia.</title>
        <authorList>
            <person name="Coelho M.A."/>
        </authorList>
    </citation>
    <scope>NUCLEOTIDE SEQUENCE</scope>
    <source>
        <strain evidence="2">CBS 14136</strain>
    </source>
</reference>
<protein>
    <submittedName>
        <fullName evidence="2">Uncharacterized protein</fullName>
    </submittedName>
</protein>
<name>A0AAF0JEC8_9BASI</name>
<proteinExistence type="predicted"/>
<organism evidence="2 3">
    <name type="scientific">Malassezia psittaci</name>
    <dbReference type="NCBI Taxonomy" id="1821823"/>
    <lineage>
        <taxon>Eukaryota</taxon>
        <taxon>Fungi</taxon>
        <taxon>Dikarya</taxon>
        <taxon>Basidiomycota</taxon>
        <taxon>Ustilaginomycotina</taxon>
        <taxon>Malasseziomycetes</taxon>
        <taxon>Malasseziales</taxon>
        <taxon>Malasseziaceae</taxon>
        <taxon>Malassezia</taxon>
    </lineage>
</organism>
<feature type="compositionally biased region" description="Basic and acidic residues" evidence="1">
    <location>
        <begin position="318"/>
        <end position="327"/>
    </location>
</feature>
<gene>
    <name evidence="2" type="ORF">MPSI1_001918</name>
</gene>
<dbReference type="Proteomes" id="UP001214628">
    <property type="component" value="Chromosome 2"/>
</dbReference>
<accession>A0AAF0JEC8</accession>
<dbReference type="AlphaFoldDB" id="A0AAF0JEC8"/>
<evidence type="ECO:0000313" key="2">
    <source>
        <dbReference type="EMBL" id="WFD43259.1"/>
    </source>
</evidence>
<feature type="compositionally biased region" description="Polar residues" evidence="1">
    <location>
        <begin position="284"/>
        <end position="300"/>
    </location>
</feature>
<evidence type="ECO:0000313" key="3">
    <source>
        <dbReference type="Proteomes" id="UP001214628"/>
    </source>
</evidence>
<sequence length="365" mass="40515">MSSNLLLGKNDGDLTELEKQRLMLRLAALQSRKSGPRLKRATSSKETLAPPTDRAELPIPSSVSAENLEEKSDLHEKPLATPTSSRLPRRNHSRPAYWDVDMPSPDSLDALSSLSYDQQIDSPAPQARTRRPRISYADEFGVRPSAPSGELGLSPWMDLPLDTFSGPSYHTNPKRFPTRQATSIKTPALDPHAIAKSLTQDTFAKFVNRPMQKPMVIEWSDDESDPEYDDPALSSHNPSLSKRSAKEVTSSSSSVSSVVITEKEREIQAMLARIRELEERRQSHTNSNTTDTRINATSSVVLGKRAKPPDEGEVDQDQIPKKARNEESQSNFSLAGFFNFASTLRNLLPSFGQSKKHDPENEPGD</sequence>
<feature type="region of interest" description="Disordered" evidence="1">
    <location>
        <begin position="221"/>
        <end position="259"/>
    </location>
</feature>
<evidence type="ECO:0000256" key="1">
    <source>
        <dbReference type="SAM" id="MobiDB-lite"/>
    </source>
</evidence>
<feature type="compositionally biased region" description="Low complexity" evidence="1">
    <location>
        <begin position="250"/>
        <end position="259"/>
    </location>
</feature>
<keyword evidence="3" id="KW-1185">Reference proteome</keyword>